<dbReference type="GO" id="GO:0030672">
    <property type="term" value="C:synaptic vesicle membrane"/>
    <property type="evidence" value="ECO:0007669"/>
    <property type="project" value="UniProtKB-SubCell"/>
</dbReference>
<dbReference type="GO" id="GO:0031901">
    <property type="term" value="C:early endosome membrane"/>
    <property type="evidence" value="ECO:0007669"/>
    <property type="project" value="UniProtKB-SubCell"/>
</dbReference>
<feature type="transmembrane region" description="Helical" evidence="12">
    <location>
        <begin position="188"/>
        <end position="211"/>
    </location>
</feature>
<evidence type="ECO:0000313" key="14">
    <source>
        <dbReference type="Proteomes" id="UP000007303"/>
    </source>
</evidence>
<feature type="transmembrane region" description="Helical" evidence="12">
    <location>
        <begin position="89"/>
        <end position="113"/>
    </location>
</feature>
<proteinExistence type="inferred from homology"/>
<feature type="transmembrane region" description="Helical" evidence="12">
    <location>
        <begin position="256"/>
        <end position="274"/>
    </location>
</feature>
<dbReference type="Gene3D" id="1.20.1510.10">
    <property type="entry name" value="Cation efflux protein transmembrane domain"/>
    <property type="match status" value="1"/>
</dbReference>
<dbReference type="Proteomes" id="UP000007303">
    <property type="component" value="Unassembled WGS sequence"/>
</dbReference>
<reference evidence="13" key="2">
    <citation type="submission" date="2025-08" db="UniProtKB">
        <authorList>
            <consortium name="Ensembl"/>
        </authorList>
    </citation>
    <scope>IDENTIFICATION</scope>
</reference>
<keyword evidence="5" id="KW-0967">Endosome</keyword>
<evidence type="ECO:0000256" key="5">
    <source>
        <dbReference type="ARBA" id="ARBA00022753"/>
    </source>
</evidence>
<dbReference type="PANTHER" id="PTHR31937:SF2">
    <property type="entry name" value="TRANSMEMBRANE PROTEIN 163"/>
    <property type="match status" value="1"/>
</dbReference>
<evidence type="ECO:0000256" key="12">
    <source>
        <dbReference type="SAM" id="Phobius"/>
    </source>
</evidence>
<name>H3CYD6_TETNG</name>
<evidence type="ECO:0000256" key="4">
    <source>
        <dbReference type="ARBA" id="ARBA00022692"/>
    </source>
</evidence>
<dbReference type="GO" id="GO:0008270">
    <property type="term" value="F:zinc ion binding"/>
    <property type="evidence" value="ECO:0007669"/>
    <property type="project" value="TreeGrafter"/>
</dbReference>
<evidence type="ECO:0000256" key="7">
    <source>
        <dbReference type="ARBA" id="ARBA00022989"/>
    </source>
</evidence>
<dbReference type="InterPro" id="IPR026765">
    <property type="entry name" value="Tmem163"/>
</dbReference>
<keyword evidence="9 12" id="KW-0472">Membrane</keyword>
<keyword evidence="14" id="KW-1185">Reference proteome</keyword>
<accession>H3CYD6</accession>
<keyword evidence="8" id="KW-0770">Synapse</keyword>
<dbReference type="HOGENOM" id="CLU_081161_0_0_1"/>
<evidence type="ECO:0000256" key="2">
    <source>
        <dbReference type="ARBA" id="ARBA00004644"/>
    </source>
</evidence>
<keyword evidence="7 12" id="KW-1133">Transmembrane helix</keyword>
<dbReference type="GO" id="GO:0042552">
    <property type="term" value="P:myelination"/>
    <property type="evidence" value="ECO:0007669"/>
    <property type="project" value="Ensembl"/>
</dbReference>
<organism evidence="13 14">
    <name type="scientific">Tetraodon nigroviridis</name>
    <name type="common">Spotted green pufferfish</name>
    <name type="synonym">Chelonodon nigroviridis</name>
    <dbReference type="NCBI Taxonomy" id="99883"/>
    <lineage>
        <taxon>Eukaryota</taxon>
        <taxon>Metazoa</taxon>
        <taxon>Chordata</taxon>
        <taxon>Craniata</taxon>
        <taxon>Vertebrata</taxon>
        <taxon>Euteleostomi</taxon>
        <taxon>Actinopterygii</taxon>
        <taxon>Neopterygii</taxon>
        <taxon>Teleostei</taxon>
        <taxon>Neoteleostei</taxon>
        <taxon>Acanthomorphata</taxon>
        <taxon>Eupercaria</taxon>
        <taxon>Tetraodontiformes</taxon>
        <taxon>Tetradontoidea</taxon>
        <taxon>Tetraodontidae</taxon>
        <taxon>Tetraodon</taxon>
    </lineage>
</organism>
<dbReference type="InParanoid" id="H3CYD6"/>
<keyword evidence="6" id="KW-0862">Zinc</keyword>
<dbReference type="OMA" id="AHVEYVW"/>
<comment type="similarity">
    <text evidence="3">Belongs to the TMEM163 family.</text>
</comment>
<evidence type="ECO:0000256" key="3">
    <source>
        <dbReference type="ARBA" id="ARBA00008731"/>
    </source>
</evidence>
<keyword evidence="4 12" id="KW-0812">Transmembrane</keyword>
<dbReference type="FunCoup" id="H3CYD6">
    <property type="interactions" value="65"/>
</dbReference>
<protein>
    <submittedName>
        <fullName evidence="13">Transmembrane protein 163b</fullName>
    </submittedName>
</protein>
<feature type="region of interest" description="Disordered" evidence="11">
    <location>
        <begin position="23"/>
        <end position="52"/>
    </location>
</feature>
<evidence type="ECO:0000313" key="13">
    <source>
        <dbReference type="Ensembl" id="ENSTNIP00000013271.1"/>
    </source>
</evidence>
<evidence type="ECO:0000256" key="11">
    <source>
        <dbReference type="SAM" id="MobiDB-lite"/>
    </source>
</evidence>
<dbReference type="SUPFAM" id="SSF161111">
    <property type="entry name" value="Cation efflux protein transmembrane domain-like"/>
    <property type="match status" value="1"/>
</dbReference>
<dbReference type="InterPro" id="IPR027469">
    <property type="entry name" value="Cation_efflux_TMD_sf"/>
</dbReference>
<evidence type="ECO:0000256" key="10">
    <source>
        <dbReference type="ARBA" id="ARBA00023329"/>
    </source>
</evidence>
<keyword evidence="10" id="KW-0968">Cytoplasmic vesicle</keyword>
<evidence type="ECO:0000256" key="1">
    <source>
        <dbReference type="ARBA" id="ARBA00004146"/>
    </source>
</evidence>
<evidence type="ECO:0000256" key="9">
    <source>
        <dbReference type="ARBA" id="ARBA00023136"/>
    </source>
</evidence>
<dbReference type="Ensembl" id="ENSTNIT00000013463.1">
    <property type="protein sequence ID" value="ENSTNIP00000013271.1"/>
    <property type="gene ID" value="ENSTNIG00000010365.1"/>
</dbReference>
<feature type="transmembrane region" description="Helical" evidence="12">
    <location>
        <begin position="153"/>
        <end position="176"/>
    </location>
</feature>
<feature type="compositionally biased region" description="Low complexity" evidence="11">
    <location>
        <begin position="35"/>
        <end position="44"/>
    </location>
</feature>
<dbReference type="GO" id="GO:0014003">
    <property type="term" value="P:oligodendrocyte development"/>
    <property type="evidence" value="ECO:0007669"/>
    <property type="project" value="Ensembl"/>
</dbReference>
<feature type="transmembrane region" description="Helical" evidence="12">
    <location>
        <begin position="119"/>
        <end position="141"/>
    </location>
</feature>
<evidence type="ECO:0000256" key="8">
    <source>
        <dbReference type="ARBA" id="ARBA00023018"/>
    </source>
</evidence>
<dbReference type="GeneTree" id="ENSGT00390000001170"/>
<sequence>MTEPAPPDCTAVPDGVVVVDPAAVNGQCRQEDAQEPAQQPEQQPSTGSQGEGFKMDQEMKITDSIDDRGLLESSMRLKPHEAQSYRKKALWVSWVSIAVTIILAIVAFTVSVMRHSASAFGFAFDATLDVLSSAIVLWRYSNAAAVHSAHREYIACAILGVVFILSSVCILGKAIHDLATKLLPEVDGFLFSVSIVSGLICVILAVIKFMLGKVLTSRALITDAFNSLVGGVMGFSILISAEVFKQEPKVWYLDRTIGVLIGLIILPYPLKVVVEMMGGMGERRKYEGLE</sequence>
<reference evidence="14" key="1">
    <citation type="journal article" date="2004" name="Nature">
        <title>Genome duplication in the teleost fish Tetraodon nigroviridis reveals the early vertebrate proto-karyotype.</title>
        <authorList>
            <person name="Jaillon O."/>
            <person name="Aury J.-M."/>
            <person name="Brunet F."/>
            <person name="Petit J.-L."/>
            <person name="Stange-Thomann N."/>
            <person name="Mauceli E."/>
            <person name="Bouneau L."/>
            <person name="Fischer C."/>
            <person name="Ozouf-Costaz C."/>
            <person name="Bernot A."/>
            <person name="Nicaud S."/>
            <person name="Jaffe D."/>
            <person name="Fisher S."/>
            <person name="Lutfalla G."/>
            <person name="Dossat C."/>
            <person name="Segurens B."/>
            <person name="Dasilva C."/>
            <person name="Salanoubat M."/>
            <person name="Levy M."/>
            <person name="Boudet N."/>
            <person name="Castellano S."/>
            <person name="Anthouard V."/>
            <person name="Jubin C."/>
            <person name="Castelli V."/>
            <person name="Katinka M."/>
            <person name="Vacherie B."/>
            <person name="Biemont C."/>
            <person name="Skalli Z."/>
            <person name="Cattolico L."/>
            <person name="Poulain J."/>
            <person name="De Berardinis V."/>
            <person name="Cruaud C."/>
            <person name="Duprat S."/>
            <person name="Brottier P."/>
            <person name="Coutanceau J.-P."/>
            <person name="Gouzy J."/>
            <person name="Parra G."/>
            <person name="Lardier G."/>
            <person name="Chapple C."/>
            <person name="McKernan K.J."/>
            <person name="McEwan P."/>
            <person name="Bosak S."/>
            <person name="Kellis M."/>
            <person name="Volff J.-N."/>
            <person name="Guigo R."/>
            <person name="Zody M.C."/>
            <person name="Mesirov J."/>
            <person name="Lindblad-Toh K."/>
            <person name="Birren B."/>
            <person name="Nusbaum C."/>
            <person name="Kahn D."/>
            <person name="Robinson-Rechavi M."/>
            <person name="Laudet V."/>
            <person name="Schachter V."/>
            <person name="Quetier F."/>
            <person name="Saurin W."/>
            <person name="Scarpelli C."/>
            <person name="Wincker P."/>
            <person name="Lander E.S."/>
            <person name="Weissenbach J."/>
            <person name="Roest Crollius H."/>
        </authorList>
    </citation>
    <scope>NUCLEOTIDE SEQUENCE [LARGE SCALE GENOMIC DNA]</scope>
</reference>
<dbReference type="AlphaFoldDB" id="H3CYD6"/>
<comment type="subcellular location">
    <subcellularLocation>
        <location evidence="2">Cytoplasmic vesicle</location>
        <location evidence="2">Secretory vesicle</location>
        <location evidence="2">Synaptic vesicle membrane</location>
        <topology evidence="2">Multi-pass membrane protein</topology>
    </subcellularLocation>
    <subcellularLocation>
        <location evidence="1">Early endosome membrane</location>
    </subcellularLocation>
</comment>
<feature type="transmembrane region" description="Helical" evidence="12">
    <location>
        <begin position="223"/>
        <end position="244"/>
    </location>
</feature>
<evidence type="ECO:0000256" key="6">
    <source>
        <dbReference type="ARBA" id="ARBA00022833"/>
    </source>
</evidence>
<reference evidence="13" key="3">
    <citation type="submission" date="2025-09" db="UniProtKB">
        <authorList>
            <consortium name="Ensembl"/>
        </authorList>
    </citation>
    <scope>IDENTIFICATION</scope>
</reference>
<dbReference type="PANTHER" id="PTHR31937">
    <property type="entry name" value="TRANSMEMBRANE PROTEIN 163"/>
    <property type="match status" value="1"/>
</dbReference>